<geneLocation type="plasmid" evidence="3">
    <name>p-HB236076</name>
</geneLocation>
<dbReference type="InterPro" id="IPR036986">
    <property type="entry name" value="S4_RNA-bd_sf"/>
</dbReference>
<feature type="compositionally biased region" description="Basic residues" evidence="2">
    <location>
        <begin position="132"/>
        <end position="141"/>
    </location>
</feature>
<gene>
    <name evidence="3" type="ORF">AB0763_17105</name>
</gene>
<feature type="region of interest" description="Disordered" evidence="2">
    <location>
        <begin position="89"/>
        <end position="179"/>
    </location>
</feature>
<dbReference type="RefSeq" id="WP_306099657.1">
    <property type="nucleotide sequence ID" value="NZ_CP162602.1"/>
</dbReference>
<sequence>MQHEIPEEDAIEIEALGVEVSSQPIELYKVLKMANVVNGGGEAKHFIGEGYVAVNGELETRKRRKMYDGDFLEFDGEYYVVVCDSPVEEPAQSTSSVEDGDDFDAPVSHVSLAAPADKQDKHKRSKAAQQKRTSKKSRSASKKGPSNKAQSASSSSAASSSPSDGSQRASTGRKAPGFL</sequence>
<dbReference type="AlphaFoldDB" id="A0AB39HJ72"/>
<keyword evidence="3" id="KW-0614">Plasmid</keyword>
<feature type="compositionally biased region" description="Low complexity" evidence="2">
    <location>
        <begin position="142"/>
        <end position="170"/>
    </location>
</feature>
<dbReference type="Gene3D" id="3.10.290.10">
    <property type="entry name" value="RNA-binding S4 domain"/>
    <property type="match status" value="1"/>
</dbReference>
<evidence type="ECO:0000256" key="1">
    <source>
        <dbReference type="PROSITE-ProRule" id="PRU00182"/>
    </source>
</evidence>
<name>A0AB39HJ72_9VIBR</name>
<organism evidence="3">
    <name type="scientific">Vibrio sp. HB236076</name>
    <dbReference type="NCBI Taxonomy" id="3232307"/>
    <lineage>
        <taxon>Bacteria</taxon>
        <taxon>Pseudomonadati</taxon>
        <taxon>Pseudomonadota</taxon>
        <taxon>Gammaproteobacteria</taxon>
        <taxon>Vibrionales</taxon>
        <taxon>Vibrionaceae</taxon>
        <taxon>Vibrio</taxon>
    </lineage>
</organism>
<dbReference type="KEGG" id="vih:AB0763_17105"/>
<dbReference type="SUPFAM" id="SSF55174">
    <property type="entry name" value="Alpha-L RNA-binding motif"/>
    <property type="match status" value="1"/>
</dbReference>
<evidence type="ECO:0000256" key="2">
    <source>
        <dbReference type="SAM" id="MobiDB-lite"/>
    </source>
</evidence>
<dbReference type="GO" id="GO:0003723">
    <property type="term" value="F:RNA binding"/>
    <property type="evidence" value="ECO:0007669"/>
    <property type="project" value="UniProtKB-KW"/>
</dbReference>
<proteinExistence type="predicted"/>
<dbReference type="PROSITE" id="PS50889">
    <property type="entry name" value="S4"/>
    <property type="match status" value="1"/>
</dbReference>
<dbReference type="Pfam" id="PF13275">
    <property type="entry name" value="S4_2"/>
    <property type="match status" value="1"/>
</dbReference>
<accession>A0AB39HJ72</accession>
<dbReference type="EMBL" id="CP162602">
    <property type="protein sequence ID" value="XDK26744.1"/>
    <property type="molecule type" value="Genomic_DNA"/>
</dbReference>
<evidence type="ECO:0000313" key="3">
    <source>
        <dbReference type="EMBL" id="XDK26744.1"/>
    </source>
</evidence>
<protein>
    <submittedName>
        <fullName evidence="3">RNA-binding S4 domain-containing protein</fullName>
    </submittedName>
</protein>
<keyword evidence="1" id="KW-0694">RNA-binding</keyword>
<reference evidence="3" key="1">
    <citation type="submission" date="2024-07" db="EMBL/GenBank/DDBJ databases">
        <title>Genome Analysis of a Potential Novel Vibrio Species Secreting pH- and Thermo-stable Alginate Lyase and its Application in Producing Alginate Oligosaccharides.</title>
        <authorList>
            <person name="Huang H."/>
            <person name="Bao K."/>
        </authorList>
    </citation>
    <scope>NUCLEOTIDE SEQUENCE</scope>
    <source>
        <strain evidence="3">HB236076</strain>
        <plasmid evidence="3">p-HB236076</plasmid>
    </source>
</reference>